<gene>
    <name evidence="2" type="ORF">PHACT_11990</name>
</gene>
<feature type="region of interest" description="Disordered" evidence="1">
    <location>
        <begin position="1"/>
        <end position="20"/>
    </location>
</feature>
<dbReference type="RefSeq" id="WP_070117983.1">
    <property type="nucleotide sequence ID" value="NZ_MASR01000001.1"/>
</dbReference>
<comment type="caution">
    <text evidence="2">The sequence shown here is derived from an EMBL/GenBank/DDBJ whole genome shotgun (WGS) entry which is preliminary data.</text>
</comment>
<evidence type="ECO:0000256" key="1">
    <source>
        <dbReference type="SAM" id="MobiDB-lite"/>
    </source>
</evidence>
<name>A0A1E8CN87_9GAMM</name>
<proteinExistence type="predicted"/>
<evidence type="ECO:0000313" key="2">
    <source>
        <dbReference type="EMBL" id="OFE13765.1"/>
    </source>
</evidence>
<evidence type="ECO:0000313" key="3">
    <source>
        <dbReference type="Proteomes" id="UP000175669"/>
    </source>
</evidence>
<dbReference type="STRING" id="1524254.PHACT_11990"/>
<organism evidence="2 3">
    <name type="scientific">Pseudohongiella acticola</name>
    <dbReference type="NCBI Taxonomy" id="1524254"/>
    <lineage>
        <taxon>Bacteria</taxon>
        <taxon>Pseudomonadati</taxon>
        <taxon>Pseudomonadota</taxon>
        <taxon>Gammaproteobacteria</taxon>
        <taxon>Pseudomonadales</taxon>
        <taxon>Pseudohongiellaceae</taxon>
        <taxon>Pseudohongiella</taxon>
    </lineage>
</organism>
<sequence length="63" mass="6136">MRELNSKEVGIVSGGGDGPPATMGTGCFSAMVFIGISPLLGPAGMIGAAFNALGACEGVDFTS</sequence>
<reference evidence="3" key="1">
    <citation type="submission" date="2016-07" db="EMBL/GenBank/DDBJ databases">
        <authorList>
            <person name="Florea S."/>
            <person name="Webb J.S."/>
            <person name="Jaromczyk J."/>
            <person name="Schardl C.L."/>
        </authorList>
    </citation>
    <scope>NUCLEOTIDE SEQUENCE [LARGE SCALE GENOMIC DNA]</scope>
    <source>
        <strain evidence="3">KCTC 42131</strain>
    </source>
</reference>
<dbReference type="EMBL" id="MASR01000001">
    <property type="protein sequence ID" value="OFE13765.1"/>
    <property type="molecule type" value="Genomic_DNA"/>
</dbReference>
<keyword evidence="3" id="KW-1185">Reference proteome</keyword>
<dbReference type="Proteomes" id="UP000175669">
    <property type="component" value="Unassembled WGS sequence"/>
</dbReference>
<accession>A0A1E8CN87</accession>
<protein>
    <submittedName>
        <fullName evidence="2">Uncharacterized protein</fullName>
    </submittedName>
</protein>
<dbReference type="AlphaFoldDB" id="A0A1E8CN87"/>